<proteinExistence type="predicted"/>
<keyword evidence="1" id="KW-0812">Transmembrane</keyword>
<evidence type="ECO:0008006" key="4">
    <source>
        <dbReference type="Google" id="ProtNLM"/>
    </source>
</evidence>
<keyword evidence="1" id="KW-1133">Transmembrane helix</keyword>
<keyword evidence="3" id="KW-1185">Reference proteome</keyword>
<evidence type="ECO:0000256" key="1">
    <source>
        <dbReference type="SAM" id="Phobius"/>
    </source>
</evidence>
<feature type="transmembrane region" description="Helical" evidence="1">
    <location>
        <begin position="6"/>
        <end position="28"/>
    </location>
</feature>
<name>A0ABS9H4K4_9BACL</name>
<accession>A0ABS9H4K4</accession>
<keyword evidence="1" id="KW-0472">Membrane</keyword>
<dbReference type="RefSeq" id="WP_236335837.1">
    <property type="nucleotide sequence ID" value="NZ_JAKIJS010000001.1"/>
</dbReference>
<reference evidence="2 3" key="1">
    <citation type="submission" date="2022-01" db="EMBL/GenBank/DDBJ databases">
        <title>Alkalihalobacillus sp. EGI L200015, a novel bacterium isolated from a salt lake sediment.</title>
        <authorList>
            <person name="Gao L."/>
            <person name="Fang B.-Z."/>
            <person name="Li W.-J."/>
        </authorList>
    </citation>
    <scope>NUCLEOTIDE SEQUENCE [LARGE SCALE GENOMIC DNA]</scope>
    <source>
        <strain evidence="2 3">KCTC 12718</strain>
    </source>
</reference>
<evidence type="ECO:0000313" key="2">
    <source>
        <dbReference type="EMBL" id="MCF6138610.1"/>
    </source>
</evidence>
<feature type="transmembrane region" description="Helical" evidence="1">
    <location>
        <begin position="63"/>
        <end position="91"/>
    </location>
</feature>
<evidence type="ECO:0000313" key="3">
    <source>
        <dbReference type="Proteomes" id="UP001649381"/>
    </source>
</evidence>
<organism evidence="2 3">
    <name type="scientific">Pseudalkalibacillus berkeleyi</name>
    <dbReference type="NCBI Taxonomy" id="1069813"/>
    <lineage>
        <taxon>Bacteria</taxon>
        <taxon>Bacillati</taxon>
        <taxon>Bacillota</taxon>
        <taxon>Bacilli</taxon>
        <taxon>Bacillales</taxon>
        <taxon>Fictibacillaceae</taxon>
        <taxon>Pseudalkalibacillus</taxon>
    </lineage>
</organism>
<protein>
    <recommendedName>
        <fullName evidence="4">DUF3899 domain-containing protein</fullName>
    </recommendedName>
</protein>
<sequence>MFGWIFPVGFWFAGTLIAASPGILFRMLEKEKEHLRKEAADTNFRDHMASIFFRVEENLLSSIPWWAFTLICSLLAIFFFTFGFIALSFVLAG</sequence>
<dbReference type="EMBL" id="JAKIJS010000001">
    <property type="protein sequence ID" value="MCF6138610.1"/>
    <property type="molecule type" value="Genomic_DNA"/>
</dbReference>
<gene>
    <name evidence="2" type="ORF">L2716_12805</name>
</gene>
<comment type="caution">
    <text evidence="2">The sequence shown here is derived from an EMBL/GenBank/DDBJ whole genome shotgun (WGS) entry which is preliminary data.</text>
</comment>
<dbReference type="Proteomes" id="UP001649381">
    <property type="component" value="Unassembled WGS sequence"/>
</dbReference>